<dbReference type="InterPro" id="IPR008978">
    <property type="entry name" value="HSP20-like_chaperone"/>
</dbReference>
<gene>
    <name evidence="4" type="ORF">CPOL0286_LOCUS6498</name>
</gene>
<evidence type="ECO:0000256" key="2">
    <source>
        <dbReference type="SAM" id="MobiDB-lite"/>
    </source>
</evidence>
<dbReference type="InterPro" id="IPR045250">
    <property type="entry name" value="p23-like"/>
</dbReference>
<evidence type="ECO:0000313" key="4">
    <source>
        <dbReference type="EMBL" id="CAE2210469.1"/>
    </source>
</evidence>
<dbReference type="Pfam" id="PF04969">
    <property type="entry name" value="CS"/>
    <property type="match status" value="1"/>
</dbReference>
<sequence length="183" mass="20225">MLAPTGGTTLAAAGTKVPMGMRVKWYQRAWELYVEIEGPDLESPEVSITDDGQLVMRATVAGLIQTVCLKFLHGVKSKECRWVVSTRSVKFDLPKSGESRPHWDRLTVGEKLPNIVIDWGSWMDEEEEAEIRANPYGHDVKSLAGAMGRGWGSNTEMTMDARRQAAAVDTSNPDDPEDDICMA</sequence>
<evidence type="ECO:0000259" key="3">
    <source>
        <dbReference type="PROSITE" id="PS51203"/>
    </source>
</evidence>
<protein>
    <recommendedName>
        <fullName evidence="3">CS domain-containing protein</fullName>
    </recommendedName>
</protein>
<feature type="compositionally biased region" description="Acidic residues" evidence="2">
    <location>
        <begin position="172"/>
        <end position="183"/>
    </location>
</feature>
<dbReference type="GO" id="GO:0005829">
    <property type="term" value="C:cytosol"/>
    <property type="evidence" value="ECO:0007669"/>
    <property type="project" value="TreeGrafter"/>
</dbReference>
<organism evidence="4">
    <name type="scientific">Prymnesium polylepis</name>
    <dbReference type="NCBI Taxonomy" id="72548"/>
    <lineage>
        <taxon>Eukaryota</taxon>
        <taxon>Haptista</taxon>
        <taxon>Haptophyta</taxon>
        <taxon>Prymnesiophyceae</taxon>
        <taxon>Prymnesiales</taxon>
        <taxon>Prymnesiaceae</taxon>
        <taxon>Prymnesium</taxon>
    </lineage>
</organism>
<comment type="similarity">
    <text evidence="1">Belongs to the p23/wos2 family.</text>
</comment>
<dbReference type="Gene3D" id="2.60.40.790">
    <property type="match status" value="1"/>
</dbReference>
<dbReference type="InterPro" id="IPR007052">
    <property type="entry name" value="CS_dom"/>
</dbReference>
<reference evidence="4" key="1">
    <citation type="submission" date="2021-01" db="EMBL/GenBank/DDBJ databases">
        <authorList>
            <person name="Corre E."/>
            <person name="Pelletier E."/>
            <person name="Niang G."/>
            <person name="Scheremetjew M."/>
            <person name="Finn R."/>
            <person name="Kale V."/>
            <person name="Holt S."/>
            <person name="Cochrane G."/>
            <person name="Meng A."/>
            <person name="Brown T."/>
            <person name="Cohen L."/>
        </authorList>
    </citation>
    <scope>NUCLEOTIDE SEQUENCE</scope>
    <source>
        <strain evidence="4">UIO037</strain>
    </source>
</reference>
<dbReference type="GO" id="GO:0051131">
    <property type="term" value="P:chaperone-mediated protein complex assembly"/>
    <property type="evidence" value="ECO:0007669"/>
    <property type="project" value="TreeGrafter"/>
</dbReference>
<evidence type="ECO:0000256" key="1">
    <source>
        <dbReference type="ARBA" id="ARBA00025733"/>
    </source>
</evidence>
<dbReference type="PROSITE" id="PS51203">
    <property type="entry name" value="CS"/>
    <property type="match status" value="1"/>
</dbReference>
<dbReference type="EMBL" id="HBKO01014392">
    <property type="protein sequence ID" value="CAE2210469.1"/>
    <property type="molecule type" value="Transcribed_RNA"/>
</dbReference>
<accession>A0A7S4MAF9</accession>
<dbReference type="GO" id="GO:0051879">
    <property type="term" value="F:Hsp90 protein binding"/>
    <property type="evidence" value="ECO:0007669"/>
    <property type="project" value="InterPro"/>
</dbReference>
<dbReference type="PANTHER" id="PTHR22932:SF1">
    <property type="entry name" value="CO-CHAPERONE PROTEIN DAF-41"/>
    <property type="match status" value="1"/>
</dbReference>
<dbReference type="SUPFAM" id="SSF49764">
    <property type="entry name" value="HSP20-like chaperones"/>
    <property type="match status" value="1"/>
</dbReference>
<proteinExistence type="inferred from homology"/>
<dbReference type="PANTHER" id="PTHR22932">
    <property type="entry name" value="TELOMERASE-BINDING PROTEIN P23 HSP90 CO-CHAPERONE"/>
    <property type="match status" value="1"/>
</dbReference>
<dbReference type="GO" id="GO:0005634">
    <property type="term" value="C:nucleus"/>
    <property type="evidence" value="ECO:0007669"/>
    <property type="project" value="TreeGrafter"/>
</dbReference>
<dbReference type="AlphaFoldDB" id="A0A7S4MAF9"/>
<dbReference type="GO" id="GO:0006457">
    <property type="term" value="P:protein folding"/>
    <property type="evidence" value="ECO:0007669"/>
    <property type="project" value="TreeGrafter"/>
</dbReference>
<feature type="region of interest" description="Disordered" evidence="2">
    <location>
        <begin position="162"/>
        <end position="183"/>
    </location>
</feature>
<dbReference type="GO" id="GO:0051087">
    <property type="term" value="F:protein-folding chaperone binding"/>
    <property type="evidence" value="ECO:0007669"/>
    <property type="project" value="TreeGrafter"/>
</dbReference>
<feature type="domain" description="CS" evidence="3">
    <location>
        <begin position="18"/>
        <end position="107"/>
    </location>
</feature>
<name>A0A7S4MAF9_9EUKA</name>